<keyword evidence="2" id="KW-1185">Reference proteome</keyword>
<reference evidence="1" key="1">
    <citation type="submission" date="2021-03" db="EMBL/GenBank/DDBJ databases">
        <title>Antimicrobial resistance genes in bacteria isolated from Japanese honey, and their potential for conferring macrolide and lincosamide resistance in the American foulbrood pathogen Paenibacillus larvae.</title>
        <authorList>
            <person name="Okamoto M."/>
            <person name="Kumagai M."/>
            <person name="Kanamori H."/>
            <person name="Takamatsu D."/>
        </authorList>
    </citation>
    <scope>NUCLEOTIDE SEQUENCE</scope>
    <source>
        <strain evidence="1">J2TS6</strain>
    </source>
</reference>
<dbReference type="AlphaFoldDB" id="A0A919XIS2"/>
<dbReference type="NCBIfam" id="TIGR01637">
    <property type="entry name" value="phage_arpU"/>
    <property type="match status" value="1"/>
</dbReference>
<protein>
    <submittedName>
        <fullName evidence="1">ArpU family transcriptional regulator</fullName>
    </submittedName>
</protein>
<organism evidence="1 2">
    <name type="scientific">Paenibacillus albilobatus</name>
    <dbReference type="NCBI Taxonomy" id="2716884"/>
    <lineage>
        <taxon>Bacteria</taxon>
        <taxon>Bacillati</taxon>
        <taxon>Bacillota</taxon>
        <taxon>Bacilli</taxon>
        <taxon>Bacillales</taxon>
        <taxon>Paenibacillaceae</taxon>
        <taxon>Paenibacillus</taxon>
    </lineage>
</organism>
<dbReference type="InterPro" id="IPR006524">
    <property type="entry name" value="ArpU-like"/>
</dbReference>
<proteinExistence type="predicted"/>
<dbReference type="EMBL" id="BORQ01000007">
    <property type="protein sequence ID" value="GIO33677.1"/>
    <property type="molecule type" value="Genomic_DNA"/>
</dbReference>
<accession>A0A919XIS2</accession>
<comment type="caution">
    <text evidence="1">The sequence shown here is derived from an EMBL/GenBank/DDBJ whole genome shotgun (WGS) entry which is preliminary data.</text>
</comment>
<evidence type="ECO:0000313" key="2">
    <source>
        <dbReference type="Proteomes" id="UP000679779"/>
    </source>
</evidence>
<evidence type="ECO:0000313" key="1">
    <source>
        <dbReference type="EMBL" id="GIO33677.1"/>
    </source>
</evidence>
<dbReference type="Proteomes" id="UP000679779">
    <property type="component" value="Unassembled WGS sequence"/>
</dbReference>
<dbReference type="RefSeq" id="WP_212958549.1">
    <property type="nucleotide sequence ID" value="NZ_BORQ01000007.1"/>
</dbReference>
<sequence>MTQLSFELPELDRKKTQAAVEAALEKYRIYKSITFEEKEASVTASPTERFHGPTNVTSDQTAAIAIYNVDTPAARRAYCERIERAVNQLPKRERILITERYLNTDCDFDYQVYNNAFDRPISESSYYKYKWKAFYKLALNLNIQVVKEQRGEKGTGKHPKS</sequence>
<gene>
    <name evidence="1" type="ORF">J2TS6_48180</name>
</gene>
<name>A0A919XIS2_9BACL</name>